<reference evidence="18 19" key="1">
    <citation type="submission" date="2012-06" db="EMBL/GenBank/DDBJ databases">
        <title>Complete sequence of Thiocystis violascens DSM 198.</title>
        <authorList>
            <consortium name="US DOE Joint Genome Institute"/>
            <person name="Lucas S."/>
            <person name="Han J."/>
            <person name="Lapidus A."/>
            <person name="Cheng J.-F."/>
            <person name="Goodwin L."/>
            <person name="Pitluck S."/>
            <person name="Peters L."/>
            <person name="Ovchinnikova G."/>
            <person name="Teshima H."/>
            <person name="Detter J.C."/>
            <person name="Han C."/>
            <person name="Tapia R."/>
            <person name="Land M."/>
            <person name="Hauser L."/>
            <person name="Kyrpides N."/>
            <person name="Ivanova N."/>
            <person name="Pagani I."/>
            <person name="Vogl K."/>
            <person name="Liu Z."/>
            <person name="Frigaard N.-U."/>
            <person name="Bryant D."/>
            <person name="Woyke T."/>
        </authorList>
    </citation>
    <scope>NUCLEOTIDE SEQUENCE [LARGE SCALE GENOMIC DNA]</scope>
    <source>
        <strain evidence="19">ATCC 17096 / DSM 198 / 6111</strain>
    </source>
</reference>
<dbReference type="RefSeq" id="WP_014780537.1">
    <property type="nucleotide sequence ID" value="NC_018012.1"/>
</dbReference>
<evidence type="ECO:0000256" key="4">
    <source>
        <dbReference type="ARBA" id="ARBA00005163"/>
    </source>
</evidence>
<evidence type="ECO:0000256" key="16">
    <source>
        <dbReference type="ARBA" id="ARBA00023136"/>
    </source>
</evidence>
<dbReference type="eggNOG" id="COG2142">
    <property type="taxonomic scope" value="Bacteria"/>
</dbReference>
<protein>
    <recommendedName>
        <fullName evidence="5">Succinate dehydrogenase hydrophobic membrane anchor subunit</fullName>
    </recommendedName>
</protein>
<keyword evidence="12" id="KW-0479">Metal-binding</keyword>
<dbReference type="NCBIfam" id="TIGR02968">
    <property type="entry name" value="succ_dehyd_anc"/>
    <property type="match status" value="1"/>
</dbReference>
<comment type="subcellular location">
    <subcellularLocation>
        <location evidence="3">Cell inner membrane</location>
        <topology evidence="3">Multi-pass membrane protein</topology>
    </subcellularLocation>
</comment>
<keyword evidence="13" id="KW-0249">Electron transport</keyword>
<dbReference type="InterPro" id="IPR014312">
    <property type="entry name" value="Succ_DH_anchor"/>
</dbReference>
<comment type="pathway">
    <text evidence="4">Carbohydrate metabolism; tricarboxylic acid cycle.</text>
</comment>
<accession>I3YGP1</accession>
<dbReference type="GO" id="GO:0006099">
    <property type="term" value="P:tricarboxylic acid cycle"/>
    <property type="evidence" value="ECO:0007669"/>
    <property type="project" value="UniProtKB-UniPathway"/>
</dbReference>
<dbReference type="KEGG" id="tvi:Thivi_4350"/>
<keyword evidence="16 17" id="KW-0472">Membrane</keyword>
<evidence type="ECO:0000256" key="1">
    <source>
        <dbReference type="ARBA" id="ARBA00001971"/>
    </source>
</evidence>
<dbReference type="GO" id="GO:0017004">
    <property type="term" value="P:cytochrome complex assembly"/>
    <property type="evidence" value="ECO:0007669"/>
    <property type="project" value="TreeGrafter"/>
</dbReference>
<keyword evidence="8" id="KW-0997">Cell inner membrane</keyword>
<dbReference type="Pfam" id="PF01127">
    <property type="entry name" value="Sdh_cyt"/>
    <property type="match status" value="1"/>
</dbReference>
<dbReference type="InterPro" id="IPR000701">
    <property type="entry name" value="SuccDH_FuR_B_TM-su"/>
</dbReference>
<evidence type="ECO:0000256" key="7">
    <source>
        <dbReference type="ARBA" id="ARBA00022475"/>
    </source>
</evidence>
<proteinExistence type="predicted"/>
<dbReference type="InterPro" id="IPR034804">
    <property type="entry name" value="SQR/QFR_C/D"/>
</dbReference>
<organism evidence="18 19">
    <name type="scientific">Thiocystis violascens (strain ATCC 17096 / DSM 198 / 6111)</name>
    <name type="common">Chromatium violascens</name>
    <dbReference type="NCBI Taxonomy" id="765911"/>
    <lineage>
        <taxon>Bacteria</taxon>
        <taxon>Pseudomonadati</taxon>
        <taxon>Pseudomonadota</taxon>
        <taxon>Gammaproteobacteria</taxon>
        <taxon>Chromatiales</taxon>
        <taxon>Chromatiaceae</taxon>
        <taxon>Thiocystis</taxon>
    </lineage>
</organism>
<evidence type="ECO:0000256" key="2">
    <source>
        <dbReference type="ARBA" id="ARBA00004050"/>
    </source>
</evidence>
<keyword evidence="15" id="KW-0408">Iron</keyword>
<evidence type="ECO:0000256" key="15">
    <source>
        <dbReference type="ARBA" id="ARBA00023004"/>
    </source>
</evidence>
<evidence type="ECO:0000313" key="18">
    <source>
        <dbReference type="EMBL" id="AFL76159.1"/>
    </source>
</evidence>
<dbReference type="GO" id="GO:0016491">
    <property type="term" value="F:oxidoreductase activity"/>
    <property type="evidence" value="ECO:0007669"/>
    <property type="project" value="UniProtKB-KW"/>
</dbReference>
<evidence type="ECO:0000256" key="14">
    <source>
        <dbReference type="ARBA" id="ARBA00022989"/>
    </source>
</evidence>
<evidence type="ECO:0000256" key="9">
    <source>
        <dbReference type="ARBA" id="ARBA00022532"/>
    </source>
</evidence>
<dbReference type="PANTHER" id="PTHR38689">
    <property type="entry name" value="SUCCINATE DEHYDROGENASE HYDROPHOBIC MEMBRANE ANCHOR SUBUNIT"/>
    <property type="match status" value="1"/>
</dbReference>
<evidence type="ECO:0000256" key="11">
    <source>
        <dbReference type="ARBA" id="ARBA00022692"/>
    </source>
</evidence>
<feature type="transmembrane region" description="Helical" evidence="17">
    <location>
        <begin position="50"/>
        <end position="70"/>
    </location>
</feature>
<evidence type="ECO:0000256" key="6">
    <source>
        <dbReference type="ARBA" id="ARBA00022448"/>
    </source>
</evidence>
<feature type="transmembrane region" description="Helical" evidence="17">
    <location>
        <begin position="12"/>
        <end position="30"/>
    </location>
</feature>
<comment type="function">
    <text evidence="2">Membrane-anchoring subunit of succinate dehydrogenase (SDH).</text>
</comment>
<dbReference type="UniPathway" id="UPA00223"/>
<keyword evidence="11 17" id="KW-0812">Transmembrane</keyword>
<keyword evidence="7" id="KW-1003">Cell membrane</keyword>
<dbReference type="GO" id="GO:0009055">
    <property type="term" value="F:electron transfer activity"/>
    <property type="evidence" value="ECO:0007669"/>
    <property type="project" value="TreeGrafter"/>
</dbReference>
<name>I3YGP1_THIV6</name>
<dbReference type="EMBL" id="CP003154">
    <property type="protein sequence ID" value="AFL76159.1"/>
    <property type="molecule type" value="Genomic_DNA"/>
</dbReference>
<evidence type="ECO:0000313" key="19">
    <source>
        <dbReference type="Proteomes" id="UP000006062"/>
    </source>
</evidence>
<evidence type="ECO:0000256" key="17">
    <source>
        <dbReference type="SAM" id="Phobius"/>
    </source>
</evidence>
<dbReference type="OrthoDB" id="5612767at2"/>
<evidence type="ECO:0000256" key="12">
    <source>
        <dbReference type="ARBA" id="ARBA00022723"/>
    </source>
</evidence>
<keyword evidence="6" id="KW-0813">Transport</keyword>
<dbReference type="STRING" id="765911.Thivi_4350"/>
<evidence type="ECO:0000256" key="5">
    <source>
        <dbReference type="ARBA" id="ARBA00019425"/>
    </source>
</evidence>
<keyword evidence="18" id="KW-0560">Oxidoreductase</keyword>
<dbReference type="HOGENOM" id="CLU_151315_2_1_6"/>
<sequence>MSRQASGLMAWLIQRTTAVYLALFLGYLLLHFTFNAPADHAALLAWVNQAPVAIGLLLCVPLLLAHAWVGIRDVLIDYVHALGLRIGLMMLFGFVFIASGLWVFKAIVTAGLRGYA</sequence>
<evidence type="ECO:0000256" key="8">
    <source>
        <dbReference type="ARBA" id="ARBA00022519"/>
    </source>
</evidence>
<dbReference type="GO" id="GO:0005886">
    <property type="term" value="C:plasma membrane"/>
    <property type="evidence" value="ECO:0007669"/>
    <property type="project" value="UniProtKB-SubCell"/>
</dbReference>
<dbReference type="Gene3D" id="1.20.1300.10">
    <property type="entry name" value="Fumarate reductase/succinate dehydrogenase, transmembrane subunit"/>
    <property type="match status" value="1"/>
</dbReference>
<feature type="transmembrane region" description="Helical" evidence="17">
    <location>
        <begin position="82"/>
        <end position="104"/>
    </location>
</feature>
<dbReference type="GO" id="GO:0046872">
    <property type="term" value="F:metal ion binding"/>
    <property type="evidence" value="ECO:0007669"/>
    <property type="project" value="UniProtKB-KW"/>
</dbReference>
<dbReference type="GO" id="GO:0020037">
    <property type="term" value="F:heme binding"/>
    <property type="evidence" value="ECO:0007669"/>
    <property type="project" value="InterPro"/>
</dbReference>
<keyword evidence="19" id="KW-1185">Reference proteome</keyword>
<keyword evidence="10" id="KW-0349">Heme</keyword>
<keyword evidence="9" id="KW-0816">Tricarboxylic acid cycle</keyword>
<evidence type="ECO:0000256" key="13">
    <source>
        <dbReference type="ARBA" id="ARBA00022982"/>
    </source>
</evidence>
<dbReference type="SUPFAM" id="SSF81343">
    <property type="entry name" value="Fumarate reductase respiratory complex transmembrane subunits"/>
    <property type="match status" value="1"/>
</dbReference>
<evidence type="ECO:0000256" key="10">
    <source>
        <dbReference type="ARBA" id="ARBA00022617"/>
    </source>
</evidence>
<dbReference type="AlphaFoldDB" id="I3YGP1"/>
<keyword evidence="14 17" id="KW-1133">Transmembrane helix</keyword>
<dbReference type="Proteomes" id="UP000006062">
    <property type="component" value="Chromosome"/>
</dbReference>
<comment type="cofactor">
    <cofactor evidence="1">
        <name>heme</name>
        <dbReference type="ChEBI" id="CHEBI:30413"/>
    </cofactor>
</comment>
<gene>
    <name evidence="18" type="ordered locus">Thivi_4350</name>
</gene>
<dbReference type="PANTHER" id="PTHR38689:SF1">
    <property type="entry name" value="SUCCINATE DEHYDROGENASE HYDROPHOBIC MEMBRANE ANCHOR SUBUNIT"/>
    <property type="match status" value="1"/>
</dbReference>
<evidence type="ECO:0000256" key="3">
    <source>
        <dbReference type="ARBA" id="ARBA00004429"/>
    </source>
</evidence>